<evidence type="ECO:0000313" key="4">
    <source>
        <dbReference type="EMBL" id="RDY08468.1"/>
    </source>
</evidence>
<dbReference type="Pfam" id="PF17919">
    <property type="entry name" value="RT_RNaseH_2"/>
    <property type="match status" value="1"/>
</dbReference>
<dbReference type="Pfam" id="PF17921">
    <property type="entry name" value="Integrase_H2C2"/>
    <property type="match status" value="1"/>
</dbReference>
<name>A0A371I089_MUCPR</name>
<accession>A0A371I089</accession>
<keyword evidence="1" id="KW-0732">Signal</keyword>
<dbReference type="PANTHER" id="PTHR34072:SF52">
    <property type="entry name" value="RIBONUCLEASE H"/>
    <property type="match status" value="1"/>
</dbReference>
<organism evidence="4 5">
    <name type="scientific">Mucuna pruriens</name>
    <name type="common">Velvet bean</name>
    <name type="synonym">Dolichos pruriens</name>
    <dbReference type="NCBI Taxonomy" id="157652"/>
    <lineage>
        <taxon>Eukaryota</taxon>
        <taxon>Viridiplantae</taxon>
        <taxon>Streptophyta</taxon>
        <taxon>Embryophyta</taxon>
        <taxon>Tracheophyta</taxon>
        <taxon>Spermatophyta</taxon>
        <taxon>Magnoliopsida</taxon>
        <taxon>eudicotyledons</taxon>
        <taxon>Gunneridae</taxon>
        <taxon>Pentapetalae</taxon>
        <taxon>rosids</taxon>
        <taxon>fabids</taxon>
        <taxon>Fabales</taxon>
        <taxon>Fabaceae</taxon>
        <taxon>Papilionoideae</taxon>
        <taxon>50 kb inversion clade</taxon>
        <taxon>NPAAA clade</taxon>
        <taxon>indigoferoid/millettioid clade</taxon>
        <taxon>Phaseoleae</taxon>
        <taxon>Mucuna</taxon>
    </lineage>
</organism>
<keyword evidence="5" id="KW-1185">Reference proteome</keyword>
<dbReference type="InterPro" id="IPR043502">
    <property type="entry name" value="DNA/RNA_pol_sf"/>
</dbReference>
<dbReference type="AlphaFoldDB" id="A0A371I089"/>
<evidence type="ECO:0000256" key="1">
    <source>
        <dbReference type="SAM" id="SignalP"/>
    </source>
</evidence>
<feature type="domain" description="Reverse transcriptase/retrotransposon-derived protein RNase H-like" evidence="2">
    <location>
        <begin position="3"/>
        <end position="66"/>
    </location>
</feature>
<evidence type="ECO:0008006" key="6">
    <source>
        <dbReference type="Google" id="ProtNLM"/>
    </source>
</evidence>
<dbReference type="EMBL" id="QJKJ01001268">
    <property type="protein sequence ID" value="RDY08468.1"/>
    <property type="molecule type" value="Genomic_DNA"/>
</dbReference>
<feature type="non-terminal residue" evidence="4">
    <location>
        <position position="1"/>
    </location>
</feature>
<comment type="caution">
    <text evidence="4">The sequence shown here is derived from an EMBL/GenBank/DDBJ whole genome shotgun (WGS) entry which is preliminary data.</text>
</comment>
<dbReference type="InterPro" id="IPR041577">
    <property type="entry name" value="RT_RNaseH_2"/>
</dbReference>
<proteinExistence type="predicted"/>
<gene>
    <name evidence="4" type="ORF">CR513_07312</name>
</gene>
<dbReference type="Gene3D" id="1.10.340.70">
    <property type="match status" value="1"/>
</dbReference>
<dbReference type="InterPro" id="IPR041588">
    <property type="entry name" value="Integrase_H2C2"/>
</dbReference>
<dbReference type="OrthoDB" id="998229at2759"/>
<dbReference type="SUPFAM" id="SSF56672">
    <property type="entry name" value="DNA/RNA polymerases"/>
    <property type="match status" value="1"/>
</dbReference>
<feature type="domain" description="Integrase zinc-binding" evidence="3">
    <location>
        <begin position="142"/>
        <end position="196"/>
    </location>
</feature>
<feature type="chain" id="PRO_5016670918" description="Integrase zinc-binding domain-containing protein" evidence="1">
    <location>
        <begin position="23"/>
        <end position="229"/>
    </location>
</feature>
<dbReference type="Proteomes" id="UP000257109">
    <property type="component" value="Unassembled WGS sequence"/>
</dbReference>
<dbReference type="PANTHER" id="PTHR34072">
    <property type="entry name" value="ENZYMATIC POLYPROTEIN-RELATED"/>
    <property type="match status" value="1"/>
</dbReference>
<evidence type="ECO:0000259" key="3">
    <source>
        <dbReference type="Pfam" id="PF17921"/>
    </source>
</evidence>
<protein>
    <recommendedName>
        <fullName evidence="6">Integrase zinc-binding domain-containing protein</fullName>
    </recommendedName>
</protein>
<evidence type="ECO:0000313" key="5">
    <source>
        <dbReference type="Proteomes" id="UP000257109"/>
    </source>
</evidence>
<evidence type="ECO:0000259" key="2">
    <source>
        <dbReference type="Pfam" id="PF17919"/>
    </source>
</evidence>
<feature type="signal peptide" evidence="1">
    <location>
        <begin position="1"/>
        <end position="22"/>
    </location>
</feature>
<reference evidence="4" key="1">
    <citation type="submission" date="2018-05" db="EMBL/GenBank/DDBJ databases">
        <title>Draft genome of Mucuna pruriens seed.</title>
        <authorList>
            <person name="Nnadi N.E."/>
            <person name="Vos R."/>
            <person name="Hasami M.H."/>
            <person name="Devisetty U.K."/>
            <person name="Aguiy J.C."/>
        </authorList>
    </citation>
    <scope>NUCLEOTIDE SEQUENCE [LARGE SCALE GENOMIC DNA]</scope>
    <source>
        <strain evidence="4">JCA_2017</strain>
    </source>
</reference>
<sequence>MVKLKKRLTSTLVLVMSNLSESFMVYCDVSKIDLGGVLMQGCKRKTHERNYPTHNLELTVMVFALKMETLSELNMRQRMWLEYFKDFDLDLSYHTGKANVVVDALEIIAYVCIDEAIAHGKVSSFVIGADRVVNSKVEFVLDLRKLIIEKGHKSNSSVHPNAAKMYQNLKKMFWWLGMKKDVAKFVYACLVCQKAKIEHHKPSRFLYLVAFAYSWVEVEHLYEFRVGFA</sequence>